<dbReference type="AlphaFoldDB" id="A0A0L7K410"/>
<proteinExistence type="predicted"/>
<reference evidence="1 2" key="1">
    <citation type="journal article" date="2015" name="Genome Biol. Evol.">
        <title>The genome of winter moth (Operophtera brumata) provides a genomic perspective on sexual dimorphism and phenology.</title>
        <authorList>
            <person name="Derks M.F."/>
            <person name="Smit S."/>
            <person name="Salis L."/>
            <person name="Schijlen E."/>
            <person name="Bossers A."/>
            <person name="Mateman C."/>
            <person name="Pijl A.S."/>
            <person name="de Ridder D."/>
            <person name="Groenen M.A."/>
            <person name="Visser M.E."/>
            <person name="Megens H.J."/>
        </authorList>
    </citation>
    <scope>NUCLEOTIDE SEQUENCE [LARGE SCALE GENOMIC DNA]</scope>
    <source>
        <strain evidence="1">WM2013NL</strain>
        <tissue evidence="1">Head and thorax</tissue>
    </source>
</reference>
<accession>A0A0L7K410</accession>
<dbReference type="Proteomes" id="UP000037510">
    <property type="component" value="Unassembled WGS sequence"/>
</dbReference>
<feature type="non-terminal residue" evidence="1">
    <location>
        <position position="270"/>
    </location>
</feature>
<gene>
    <name evidence="1" type="ORF">OBRU01_25937</name>
</gene>
<sequence>MSDLLDFIEFVDYARRFRQVGPRRYLRDYSDPFTKYSVQEFHARYRFTPESVKNVILPMLASDLSNPTKRGLPFAPEIMLLLTLRYFATGSFQKMDGDVMNICQQSVSRIIAKVSALLASKMKDFVKFPSSVEEINTVKQKFYELAHFPGVIGCIDCTHIKIRSPGGITSEIYRNRKGWFSINVQAVTGPNLEFYDLVARWPGMGMGIKVDTVVSVICACATLNNIALLVDELVPLNWDNIDIQNDVVDVAPITVNPNSNGFIVRQSLVE</sequence>
<dbReference type="InterPro" id="IPR026103">
    <property type="entry name" value="HARBI1_animal"/>
</dbReference>
<dbReference type="PRINTS" id="PR02086">
    <property type="entry name" value="PUTNUCHARBI1"/>
</dbReference>
<keyword evidence="2" id="KW-1185">Reference proteome</keyword>
<evidence type="ECO:0000313" key="2">
    <source>
        <dbReference type="Proteomes" id="UP000037510"/>
    </source>
</evidence>
<organism evidence="1 2">
    <name type="scientific">Operophtera brumata</name>
    <name type="common">Winter moth</name>
    <name type="synonym">Phalaena brumata</name>
    <dbReference type="NCBI Taxonomy" id="104452"/>
    <lineage>
        <taxon>Eukaryota</taxon>
        <taxon>Metazoa</taxon>
        <taxon>Ecdysozoa</taxon>
        <taxon>Arthropoda</taxon>
        <taxon>Hexapoda</taxon>
        <taxon>Insecta</taxon>
        <taxon>Pterygota</taxon>
        <taxon>Neoptera</taxon>
        <taxon>Endopterygota</taxon>
        <taxon>Lepidoptera</taxon>
        <taxon>Glossata</taxon>
        <taxon>Ditrysia</taxon>
        <taxon>Geometroidea</taxon>
        <taxon>Geometridae</taxon>
        <taxon>Larentiinae</taxon>
        <taxon>Operophtera</taxon>
    </lineage>
</organism>
<dbReference type="STRING" id="104452.A0A0L7K410"/>
<comment type="caution">
    <text evidence="1">The sequence shown here is derived from an EMBL/GenBank/DDBJ whole genome shotgun (WGS) entry which is preliminary data.</text>
</comment>
<protein>
    <submittedName>
        <fullName evidence="1">Uncharacterized protein</fullName>
    </submittedName>
</protein>
<name>A0A0L7K410_OPEBR</name>
<evidence type="ECO:0000313" key="1">
    <source>
        <dbReference type="EMBL" id="KOB53836.1"/>
    </source>
</evidence>
<dbReference type="EMBL" id="JTDY01011726">
    <property type="protein sequence ID" value="KOB53836.1"/>
    <property type="molecule type" value="Genomic_DNA"/>
</dbReference>